<dbReference type="InterPro" id="IPR017896">
    <property type="entry name" value="4Fe4S_Fe-S-bd"/>
</dbReference>
<protein>
    <submittedName>
        <fullName evidence="2">Coenzyme F420 hydrogenase/dehydrogenase, beta subunit C-terminal domain</fullName>
    </submittedName>
</protein>
<sequence>MNNVSDIKDCFGCGVCAVSCPKTTITIALNKNGFYEPVVDESRCIDCAICRNVCSFINSGLSLEKTEITSFASWSNDEDVRLRASSGGVGFEIGKLLINQGYKACGVRYNIDKRRAEHYIADNVEDYKASIGSKYIQSYTVCGLKSVNLKEKYLVTGTPCQIDSFRRYIRKSKKEDNFILMDFFCHGVPSMWMWENYLNINEPLVGKLQFVSWRNKKTGWHNSYAMNLVGANREIYSLMSEGDLFYRLFLGDWCMNPACVKNCKFKYKASSADIRIGDLWGETYKEDEKGVSAAIAFTRKGKEILDGLKHCTLKSHSFEVVAEGQMKKNAKNAILYPIAKNILNHGQNHSLRTWDRLARIAFLLDIPSIFKYKIQRAIKNENRNHNNASCH</sequence>
<dbReference type="EMBL" id="AP035787">
    <property type="protein sequence ID" value="BFO75259.1"/>
    <property type="molecule type" value="Genomic_DNA"/>
</dbReference>
<dbReference type="InterPro" id="IPR007525">
    <property type="entry name" value="FrhB_FdhB_C"/>
</dbReference>
<feature type="domain" description="4Fe-4S ferredoxin-type" evidence="1">
    <location>
        <begin position="1"/>
        <end position="30"/>
    </location>
</feature>
<name>A0AB33J794_9BACT</name>
<gene>
    <name evidence="2" type="ORF">GTC17259_03090</name>
</gene>
<dbReference type="PROSITE" id="PS51379">
    <property type="entry name" value="4FE4S_FER_2"/>
    <property type="match status" value="2"/>
</dbReference>
<organism evidence="2">
    <name type="scientific">Prevotella sp. GTC17259</name>
    <dbReference type="NCBI Taxonomy" id="3236795"/>
    <lineage>
        <taxon>Bacteria</taxon>
        <taxon>Pseudomonadati</taxon>
        <taxon>Bacteroidota</taxon>
        <taxon>Bacteroidia</taxon>
        <taxon>Bacteroidales</taxon>
        <taxon>Prevotellaceae</taxon>
        <taxon>Prevotella</taxon>
    </lineage>
</organism>
<reference evidence="2" key="1">
    <citation type="submission" date="2024-07" db="EMBL/GenBank/DDBJ databases">
        <title>Complete genome sequence of Prevotella sp. YM-2024 GTC17259.</title>
        <authorList>
            <person name="Hayashi M."/>
            <person name="Muto Y."/>
            <person name="Tanaka K."/>
            <person name="Niwa H."/>
        </authorList>
    </citation>
    <scope>NUCLEOTIDE SEQUENCE</scope>
    <source>
        <strain evidence="2">GTC17259</strain>
    </source>
</reference>
<dbReference type="SUPFAM" id="SSF54862">
    <property type="entry name" value="4Fe-4S ferredoxins"/>
    <property type="match status" value="1"/>
</dbReference>
<dbReference type="InterPro" id="IPR052977">
    <property type="entry name" value="Polyferredoxin-like_ET"/>
</dbReference>
<dbReference type="Pfam" id="PF04432">
    <property type="entry name" value="FrhB_FdhB_C"/>
    <property type="match status" value="1"/>
</dbReference>
<dbReference type="Pfam" id="PF12838">
    <property type="entry name" value="Fer4_7"/>
    <property type="match status" value="1"/>
</dbReference>
<proteinExistence type="predicted"/>
<dbReference type="PANTHER" id="PTHR43193">
    <property type="match status" value="1"/>
</dbReference>
<evidence type="ECO:0000259" key="1">
    <source>
        <dbReference type="PROSITE" id="PS51379"/>
    </source>
</evidence>
<dbReference type="AlphaFoldDB" id="A0AB33J794"/>
<feature type="domain" description="4Fe-4S ferredoxin-type" evidence="1">
    <location>
        <begin position="35"/>
        <end position="66"/>
    </location>
</feature>
<evidence type="ECO:0000313" key="2">
    <source>
        <dbReference type="EMBL" id="BFO75259.1"/>
    </source>
</evidence>
<dbReference type="PANTHER" id="PTHR43193:SF2">
    <property type="entry name" value="POLYFERREDOXIN PROTEIN FWDF"/>
    <property type="match status" value="1"/>
</dbReference>
<dbReference type="Gene3D" id="3.30.70.20">
    <property type="match status" value="1"/>
</dbReference>
<accession>A0AB33J794</accession>